<evidence type="ECO:0000313" key="11">
    <source>
        <dbReference type="Proteomes" id="UP000036847"/>
    </source>
</evidence>
<dbReference type="InterPro" id="IPR043149">
    <property type="entry name" value="TagF_N"/>
</dbReference>
<evidence type="ECO:0000256" key="5">
    <source>
        <dbReference type="ARBA" id="ARBA00022944"/>
    </source>
</evidence>
<dbReference type="PANTHER" id="PTHR37316">
    <property type="entry name" value="TEICHOIC ACID GLYCEROL-PHOSPHATE PRIMASE"/>
    <property type="match status" value="1"/>
</dbReference>
<reference evidence="8 11" key="3">
    <citation type="submission" date="2019-03" db="EMBL/GenBank/DDBJ databases">
        <title>Complete genome assembly of MDR B. fragilis.</title>
        <authorList>
            <person name="Sydenham T.V."/>
            <person name="Hasman H."/>
            <person name="Justesen U.S."/>
        </authorList>
    </citation>
    <scope>NUCLEOTIDE SEQUENCE [LARGE SCALE GENOMIC DNA]</scope>
    <source>
        <strain evidence="8 11">DCMSKEJBY0001B</strain>
    </source>
</reference>
<dbReference type="PANTHER" id="PTHR37316:SF3">
    <property type="entry name" value="TEICHOIC ACID GLYCEROL-PHOSPHATE TRANSFERASE"/>
    <property type="match status" value="1"/>
</dbReference>
<evidence type="ECO:0000313" key="13">
    <source>
        <dbReference type="Proteomes" id="UP000501467"/>
    </source>
</evidence>
<reference evidence="7" key="5">
    <citation type="submission" date="2022-12" db="EMBL/GenBank/DDBJ databases">
        <title>Development of a Multilocus Sequence Typing Scheme for Bacteroides fragilis Based on Whole Genome Sequencing Data and Clinical Application.</title>
        <authorList>
            <person name="Nielsen F.D."/>
            <person name="Justesen U.S."/>
        </authorList>
    </citation>
    <scope>NUCLEOTIDE SEQUENCE</scope>
    <source>
        <strain evidence="7">BF_AM_ODE_DK_2015_4</strain>
    </source>
</reference>
<dbReference type="Gene3D" id="3.40.50.12580">
    <property type="match status" value="1"/>
</dbReference>
<dbReference type="InterPro" id="IPR043148">
    <property type="entry name" value="TagF_C"/>
</dbReference>
<comment type="similarity">
    <text evidence="2">Belongs to the CDP-glycerol glycerophosphotransferase family.</text>
</comment>
<dbReference type="EMBL" id="JAPTZU010000003">
    <property type="protein sequence ID" value="MCZ2687296.1"/>
    <property type="molecule type" value="Genomic_DNA"/>
</dbReference>
<dbReference type="Proteomes" id="UP000036847">
    <property type="component" value="Chromosome"/>
</dbReference>
<dbReference type="Proteomes" id="UP000266644">
    <property type="component" value="Unassembled WGS sequence"/>
</dbReference>
<keyword evidence="6" id="KW-0472">Membrane</keyword>
<dbReference type="GO" id="GO:0005886">
    <property type="term" value="C:plasma membrane"/>
    <property type="evidence" value="ECO:0007669"/>
    <property type="project" value="UniProtKB-SubCell"/>
</dbReference>
<dbReference type="RefSeq" id="WP_032535914.1">
    <property type="nucleotide sequence ID" value="NZ_CAXSXC010000008.1"/>
</dbReference>
<dbReference type="AlphaFoldDB" id="A0A396BK04"/>
<evidence type="ECO:0000256" key="3">
    <source>
        <dbReference type="ARBA" id="ARBA00022475"/>
    </source>
</evidence>
<evidence type="ECO:0000313" key="9">
    <source>
        <dbReference type="EMBL" id="QKH86376.1"/>
    </source>
</evidence>
<name>A0A396BK04_BACFG</name>
<keyword evidence="3" id="KW-1003">Cell membrane</keyword>
<dbReference type="GO" id="GO:0019350">
    <property type="term" value="P:teichoic acid biosynthetic process"/>
    <property type="evidence" value="ECO:0007669"/>
    <property type="project" value="UniProtKB-KW"/>
</dbReference>
<evidence type="ECO:0000313" key="7">
    <source>
        <dbReference type="EMBL" id="MCZ2687296.1"/>
    </source>
</evidence>
<evidence type="ECO:0000256" key="1">
    <source>
        <dbReference type="ARBA" id="ARBA00004202"/>
    </source>
</evidence>
<reference evidence="8" key="1">
    <citation type="book" date="2014" name="THE 24TH EUROPEAN CONGRESS OF CLINICAL MICROBIOLOGY AND INFECTIOUS DISEASES" publisher="ECCMID 2014" city="Barcelona, Spain">
        <title>Identification of resistance genes in three multidrug-resistant Bacteroides fragilis isolates by whole genome sequencing.</title>
        <editorList>
            <person name="Unknown"/>
            <person name="A."/>
        </editorList>
        <authorList>
            <person name="Sydenham T.V."/>
            <person name="Hasman H."/>
            <person name="Wang M."/>
            <person name="Soki J."/>
            <person name="Nagy E."/>
            <person name="Justesen U.S."/>
        </authorList>
    </citation>
    <scope>NUCLEOTIDE SEQUENCE</scope>
    <source>
        <strain evidence="8">DCMSKEJBY0001B</strain>
    </source>
</reference>
<gene>
    <name evidence="10" type="ORF">DW228_24105</name>
    <name evidence="8" type="ORF">EC80_019670</name>
    <name evidence="9" type="ORF">FOC69_19320</name>
    <name evidence="7" type="ORF">O1433_07265</name>
</gene>
<sequence>MINNTLMKLSFSSFIASTGILFSRIIKRDSVMLFSSFPDYTDNAYALFQYISGSKQYDHYLKVWVLSDKTGYKACKKDILSKNSNTKVVFRFSLLAFWYFFRAKFVFCTHGLYSFWDISQRDKLINLWHGMPLKRIGSMDPAKHGVNKTKAHYLIATSEIFRELMSKSFNNLDLSRVLLVGQPRNDLLFQKTDFFSKRNIQRTDYCSVGIWLPTFRTSIIGETRTDGISTNDTISFLNIADLQDLNIFLSEIKILLIVKLHPMDILQTVDFPLFTNIMIVKQNDFSFQLYPLLGATDFLLTDYSSVWIDYDILDRPMGFVMNDIDEYQKSRGLTFDNISEVLPGPILSDLESLKSFLKTPETYKKETQNKFNLYKDDQACYRLMHVIDKLNKNDLIF</sequence>
<dbReference type="GO" id="GO:0047355">
    <property type="term" value="F:CDP-glycerol glycerophosphotransferase activity"/>
    <property type="evidence" value="ECO:0007669"/>
    <property type="project" value="InterPro"/>
</dbReference>
<evidence type="ECO:0000313" key="10">
    <source>
        <dbReference type="EMBL" id="RHH04910.1"/>
    </source>
</evidence>
<dbReference type="EMBL" id="QRJE01000066">
    <property type="protein sequence ID" value="RHH04910.1"/>
    <property type="molecule type" value="Genomic_DNA"/>
</dbReference>
<dbReference type="EMBL" id="CP054003">
    <property type="protein sequence ID" value="QKH86376.1"/>
    <property type="molecule type" value="Genomic_DNA"/>
</dbReference>
<proteinExistence type="inferred from homology"/>
<organism evidence="10 12">
    <name type="scientific">Bacteroides fragilis</name>
    <dbReference type="NCBI Taxonomy" id="817"/>
    <lineage>
        <taxon>Bacteria</taxon>
        <taxon>Pseudomonadati</taxon>
        <taxon>Bacteroidota</taxon>
        <taxon>Bacteroidia</taxon>
        <taxon>Bacteroidales</taxon>
        <taxon>Bacteroidaceae</taxon>
        <taxon>Bacteroides</taxon>
    </lineage>
</organism>
<comment type="subcellular location">
    <subcellularLocation>
        <location evidence="1">Cell membrane</location>
        <topology evidence="1">Peripheral membrane protein</topology>
    </subcellularLocation>
</comment>
<evidence type="ECO:0000313" key="12">
    <source>
        <dbReference type="Proteomes" id="UP000266644"/>
    </source>
</evidence>
<dbReference type="Proteomes" id="UP000501467">
    <property type="component" value="Chromosome"/>
</dbReference>
<dbReference type="OrthoDB" id="9811865at2"/>
<dbReference type="InterPro" id="IPR007554">
    <property type="entry name" value="Glycerophosphate_synth"/>
</dbReference>
<evidence type="ECO:0000256" key="2">
    <source>
        <dbReference type="ARBA" id="ARBA00010488"/>
    </source>
</evidence>
<dbReference type="Proteomes" id="UP001079672">
    <property type="component" value="Unassembled WGS sequence"/>
</dbReference>
<evidence type="ECO:0000256" key="4">
    <source>
        <dbReference type="ARBA" id="ARBA00022679"/>
    </source>
</evidence>
<dbReference type="Pfam" id="PF04464">
    <property type="entry name" value="Glyphos_transf"/>
    <property type="match status" value="1"/>
</dbReference>
<dbReference type="Gene3D" id="3.40.50.11820">
    <property type="match status" value="1"/>
</dbReference>
<dbReference type="SUPFAM" id="SSF53756">
    <property type="entry name" value="UDP-Glycosyltransferase/glycogen phosphorylase"/>
    <property type="match status" value="1"/>
</dbReference>
<reference evidence="9 13" key="4">
    <citation type="submission" date="2020-05" db="EMBL/GenBank/DDBJ databases">
        <title>FDA dAtabase for Regulatory Grade micrObial Sequences (FDA-ARGOS): Supporting development and validation of Infectious Disease Dx tests.</title>
        <authorList>
            <person name="Bojja K."/>
            <person name="Kessler A."/>
            <person name="Tallon L."/>
            <person name="Sadzewicz L."/>
            <person name="Zhao X."/>
            <person name="Vavikolanu K."/>
            <person name="Mehta A."/>
            <person name="Aluvathingal J."/>
            <person name="Nadendla S."/>
            <person name="Myers T."/>
            <person name="Yan Y."/>
            <person name="Sichtig H."/>
        </authorList>
    </citation>
    <scope>NUCLEOTIDE SEQUENCE [LARGE SCALE GENOMIC DNA]</scope>
    <source>
        <strain evidence="9 13">FDAARGOS_763</strain>
    </source>
</reference>
<reference evidence="10 12" key="2">
    <citation type="submission" date="2018-08" db="EMBL/GenBank/DDBJ databases">
        <title>A genome reference for cultivated species of the human gut microbiota.</title>
        <authorList>
            <person name="Zou Y."/>
            <person name="Xue W."/>
            <person name="Luo G."/>
        </authorList>
    </citation>
    <scope>NUCLEOTIDE SEQUENCE [LARGE SCALE GENOMIC DNA]</scope>
    <source>
        <strain evidence="10 12">AM18-6</strain>
    </source>
</reference>
<protein>
    <submittedName>
        <fullName evidence="7">CDP-glycerol glycerophosphotransferase family protein</fullName>
    </submittedName>
    <submittedName>
        <fullName evidence="10">Glycosyl transferase</fullName>
    </submittedName>
</protein>
<dbReference type="EMBL" id="CP036546">
    <property type="protein sequence ID" value="QCQ46886.1"/>
    <property type="molecule type" value="Genomic_DNA"/>
</dbReference>
<keyword evidence="4 10" id="KW-0808">Transferase</keyword>
<evidence type="ECO:0000256" key="6">
    <source>
        <dbReference type="ARBA" id="ARBA00023136"/>
    </source>
</evidence>
<keyword evidence="5" id="KW-0777">Teichoic acid biosynthesis</keyword>
<evidence type="ECO:0000313" key="8">
    <source>
        <dbReference type="EMBL" id="QCQ46886.1"/>
    </source>
</evidence>
<dbReference type="InterPro" id="IPR051612">
    <property type="entry name" value="Teichoic_Acid_Biosynth"/>
</dbReference>
<accession>A0A396BK04</accession>